<sequence length="139" mass="15464">MDWNEIKIEYISSDISYRDLAAKHGVSNSTLGRQASKGGWKRLRDEFRNDVAMKSVQKNEAHAVERMERIQKLADCLVGKIELAIAQLDSQGEVDRAGLRQITAAIRDIMEIQGLRAEPGEEQETGVALIPPVSAEEMA</sequence>
<accession>A0A926DAN0</accession>
<name>A0A926DAN0_9FIRM</name>
<evidence type="ECO:0000313" key="1">
    <source>
        <dbReference type="EMBL" id="MBC8534553.1"/>
    </source>
</evidence>
<organism evidence="1 2">
    <name type="scientific">Yeguia hominis</name>
    <dbReference type="NCBI Taxonomy" id="2763662"/>
    <lineage>
        <taxon>Bacteria</taxon>
        <taxon>Bacillati</taxon>
        <taxon>Bacillota</taxon>
        <taxon>Clostridia</taxon>
        <taxon>Eubacteriales</taxon>
        <taxon>Yeguiaceae</taxon>
        <taxon>Yeguia</taxon>
    </lineage>
</organism>
<dbReference type="EMBL" id="JACRSN010000019">
    <property type="protein sequence ID" value="MBC8534553.1"/>
    <property type="molecule type" value="Genomic_DNA"/>
</dbReference>
<dbReference type="AlphaFoldDB" id="A0A926DAN0"/>
<protein>
    <submittedName>
        <fullName evidence="1">Uncharacterized protein</fullName>
    </submittedName>
</protein>
<proteinExistence type="predicted"/>
<dbReference type="RefSeq" id="WP_249320139.1">
    <property type="nucleotide sequence ID" value="NZ_JACRSN010000019.1"/>
</dbReference>
<comment type="caution">
    <text evidence="1">The sequence shown here is derived from an EMBL/GenBank/DDBJ whole genome shotgun (WGS) entry which is preliminary data.</text>
</comment>
<evidence type="ECO:0000313" key="2">
    <source>
        <dbReference type="Proteomes" id="UP000651482"/>
    </source>
</evidence>
<dbReference type="Proteomes" id="UP000651482">
    <property type="component" value="Unassembled WGS sequence"/>
</dbReference>
<reference evidence="1" key="1">
    <citation type="submission" date="2020-08" db="EMBL/GenBank/DDBJ databases">
        <title>Genome public.</title>
        <authorList>
            <person name="Liu C."/>
            <person name="Sun Q."/>
        </authorList>
    </citation>
    <scope>NUCLEOTIDE SEQUENCE</scope>
    <source>
        <strain evidence="1">NSJ-40</strain>
    </source>
</reference>
<gene>
    <name evidence="1" type="ORF">IAG03_11280</name>
</gene>
<keyword evidence="2" id="KW-1185">Reference proteome</keyword>